<accession>A0A1I4GH15</accession>
<keyword evidence="2" id="KW-1185">Reference proteome</keyword>
<dbReference type="Proteomes" id="UP000199533">
    <property type="component" value="Unassembled WGS sequence"/>
</dbReference>
<name>A0A1I4GH15_9PROT</name>
<dbReference type="AlphaFoldDB" id="A0A1I4GH15"/>
<proteinExistence type="predicted"/>
<dbReference type="EMBL" id="FOSP01000053">
    <property type="protein sequence ID" value="SFL28481.1"/>
    <property type="molecule type" value="Genomic_DNA"/>
</dbReference>
<reference evidence="2" key="1">
    <citation type="submission" date="2016-10" db="EMBL/GenBank/DDBJ databases">
        <authorList>
            <person name="Varghese N."/>
            <person name="Submissions S."/>
        </authorList>
    </citation>
    <scope>NUCLEOTIDE SEQUENCE [LARGE SCALE GENOMIC DNA]</scope>
    <source>
        <strain evidence="2">Nm69</strain>
    </source>
</reference>
<sequence>MRNLWAPFLLYFITNNVSALSIVYDGHRCDDDSSIANASAQSRFTVVRDLGNGNYELSLDGAFLDYEEKLCLKPLNTFLTEVEKLQSQVAPIQAFAFFNGDVLVVSYGTLARNPGTALDNPPLFEDISFPRAFTLVFDYEPSRQVFKLRSASFLTNVFTNLASPDGNKSFSAFWTNFINLTDEIEFYLEE</sequence>
<organism evidence="1 2">
    <name type="scientific">Nitrosomonas aestuarii</name>
    <dbReference type="NCBI Taxonomy" id="52441"/>
    <lineage>
        <taxon>Bacteria</taxon>
        <taxon>Pseudomonadati</taxon>
        <taxon>Pseudomonadota</taxon>
        <taxon>Betaproteobacteria</taxon>
        <taxon>Nitrosomonadales</taxon>
        <taxon>Nitrosomonadaceae</taxon>
        <taxon>Nitrosomonas</taxon>
    </lineage>
</organism>
<protein>
    <submittedName>
        <fullName evidence="1">Uncharacterized protein</fullName>
    </submittedName>
</protein>
<evidence type="ECO:0000313" key="2">
    <source>
        <dbReference type="Proteomes" id="UP000199533"/>
    </source>
</evidence>
<gene>
    <name evidence="1" type="ORF">SAMN05216302_105316</name>
</gene>
<evidence type="ECO:0000313" key="1">
    <source>
        <dbReference type="EMBL" id="SFL28481.1"/>
    </source>
</evidence>
<dbReference type="RefSeq" id="WP_090703156.1">
    <property type="nucleotide sequence ID" value="NZ_FOSP01000053.1"/>
</dbReference>
<dbReference type="OrthoDB" id="8550276at2"/>